<evidence type="ECO:0000313" key="2">
    <source>
        <dbReference type="EMBL" id="EDW71133.2"/>
    </source>
</evidence>
<accession>B4MF32</accession>
<dbReference type="STRING" id="7244.B4MF32"/>
<evidence type="ECO:0000259" key="1">
    <source>
        <dbReference type="Pfam" id="PF16000"/>
    </source>
</evidence>
<dbReference type="HOGENOM" id="CLU_3034636_0_0_1"/>
<keyword evidence="3" id="KW-1185">Reference proteome</keyword>
<dbReference type="AlphaFoldDB" id="B4MF32"/>
<gene>
    <name evidence="2" type="primary">Dvir\GJ15172</name>
    <name evidence="2" type="ORF">Dvir_GJ15172</name>
</gene>
<dbReference type="EMBL" id="CH940665">
    <property type="protein sequence ID" value="EDW71133.2"/>
    <property type="molecule type" value="Genomic_DNA"/>
</dbReference>
<reference evidence="2 3" key="1">
    <citation type="journal article" date="2007" name="Nature">
        <title>Evolution of genes and genomes on the Drosophila phylogeny.</title>
        <authorList>
            <consortium name="Drosophila 12 Genomes Consortium"/>
            <person name="Clark A.G."/>
            <person name="Eisen M.B."/>
            <person name="Smith D.R."/>
            <person name="Bergman C.M."/>
            <person name="Oliver B."/>
            <person name="Markow T.A."/>
            <person name="Kaufman T.C."/>
            <person name="Kellis M."/>
            <person name="Gelbart W."/>
            <person name="Iyer V.N."/>
            <person name="Pollard D.A."/>
            <person name="Sackton T.B."/>
            <person name="Larracuente A.M."/>
            <person name="Singh N.D."/>
            <person name="Abad J.P."/>
            <person name="Abt D.N."/>
            <person name="Adryan B."/>
            <person name="Aguade M."/>
            <person name="Akashi H."/>
            <person name="Anderson W.W."/>
            <person name="Aquadro C.F."/>
            <person name="Ardell D.H."/>
            <person name="Arguello R."/>
            <person name="Artieri C.G."/>
            <person name="Barbash D.A."/>
            <person name="Barker D."/>
            <person name="Barsanti P."/>
            <person name="Batterham P."/>
            <person name="Batzoglou S."/>
            <person name="Begun D."/>
            <person name="Bhutkar A."/>
            <person name="Blanco E."/>
            <person name="Bosak S.A."/>
            <person name="Bradley R.K."/>
            <person name="Brand A.D."/>
            <person name="Brent M.R."/>
            <person name="Brooks A.N."/>
            <person name="Brown R.H."/>
            <person name="Butlin R.K."/>
            <person name="Caggese C."/>
            <person name="Calvi B.R."/>
            <person name="Bernardo de Carvalho A."/>
            <person name="Caspi A."/>
            <person name="Castrezana S."/>
            <person name="Celniker S.E."/>
            <person name="Chang J.L."/>
            <person name="Chapple C."/>
            <person name="Chatterji S."/>
            <person name="Chinwalla A."/>
            <person name="Civetta A."/>
            <person name="Clifton S.W."/>
            <person name="Comeron J.M."/>
            <person name="Costello J.C."/>
            <person name="Coyne J.A."/>
            <person name="Daub J."/>
            <person name="David R.G."/>
            <person name="Delcher A.L."/>
            <person name="Delehaunty K."/>
            <person name="Do C.B."/>
            <person name="Ebling H."/>
            <person name="Edwards K."/>
            <person name="Eickbush T."/>
            <person name="Evans J.D."/>
            <person name="Filipski A."/>
            <person name="Findeiss S."/>
            <person name="Freyhult E."/>
            <person name="Fulton L."/>
            <person name="Fulton R."/>
            <person name="Garcia A.C."/>
            <person name="Gardiner A."/>
            <person name="Garfield D.A."/>
            <person name="Garvin B.E."/>
            <person name="Gibson G."/>
            <person name="Gilbert D."/>
            <person name="Gnerre S."/>
            <person name="Godfrey J."/>
            <person name="Good R."/>
            <person name="Gotea V."/>
            <person name="Gravely B."/>
            <person name="Greenberg A.J."/>
            <person name="Griffiths-Jones S."/>
            <person name="Gross S."/>
            <person name="Guigo R."/>
            <person name="Gustafson E.A."/>
            <person name="Haerty W."/>
            <person name="Hahn M.W."/>
            <person name="Halligan D.L."/>
            <person name="Halpern A.L."/>
            <person name="Halter G.M."/>
            <person name="Han M.V."/>
            <person name="Heger A."/>
            <person name="Hillier L."/>
            <person name="Hinrichs A.S."/>
            <person name="Holmes I."/>
            <person name="Hoskins R.A."/>
            <person name="Hubisz M.J."/>
            <person name="Hultmark D."/>
            <person name="Huntley M.A."/>
            <person name="Jaffe D.B."/>
            <person name="Jagadeeshan S."/>
            <person name="Jeck W.R."/>
            <person name="Johnson J."/>
            <person name="Jones C.D."/>
            <person name="Jordan W.C."/>
            <person name="Karpen G.H."/>
            <person name="Kataoka E."/>
            <person name="Keightley P.D."/>
            <person name="Kheradpour P."/>
            <person name="Kirkness E.F."/>
            <person name="Koerich L.B."/>
            <person name="Kristiansen K."/>
            <person name="Kudrna D."/>
            <person name="Kulathinal R.J."/>
            <person name="Kumar S."/>
            <person name="Kwok R."/>
            <person name="Lander E."/>
            <person name="Langley C.H."/>
            <person name="Lapoint R."/>
            <person name="Lazzaro B.P."/>
            <person name="Lee S.J."/>
            <person name="Levesque L."/>
            <person name="Li R."/>
            <person name="Lin C.F."/>
            <person name="Lin M.F."/>
            <person name="Lindblad-Toh K."/>
            <person name="Llopart A."/>
            <person name="Long M."/>
            <person name="Low L."/>
            <person name="Lozovsky E."/>
            <person name="Lu J."/>
            <person name="Luo M."/>
            <person name="Machado C.A."/>
            <person name="Makalowski W."/>
            <person name="Marzo M."/>
            <person name="Matsuda M."/>
            <person name="Matzkin L."/>
            <person name="McAllister B."/>
            <person name="McBride C.S."/>
            <person name="McKernan B."/>
            <person name="McKernan K."/>
            <person name="Mendez-Lago M."/>
            <person name="Minx P."/>
            <person name="Mollenhauer M.U."/>
            <person name="Montooth K."/>
            <person name="Mount S.M."/>
            <person name="Mu X."/>
            <person name="Myers E."/>
            <person name="Negre B."/>
            <person name="Newfeld S."/>
            <person name="Nielsen R."/>
            <person name="Noor M.A."/>
            <person name="O'Grady P."/>
            <person name="Pachter L."/>
            <person name="Papaceit M."/>
            <person name="Parisi M.J."/>
            <person name="Parisi M."/>
            <person name="Parts L."/>
            <person name="Pedersen J.S."/>
            <person name="Pesole G."/>
            <person name="Phillippy A.M."/>
            <person name="Ponting C.P."/>
            <person name="Pop M."/>
            <person name="Porcelli D."/>
            <person name="Powell J.R."/>
            <person name="Prohaska S."/>
            <person name="Pruitt K."/>
            <person name="Puig M."/>
            <person name="Quesneville H."/>
            <person name="Ram K.R."/>
            <person name="Rand D."/>
            <person name="Rasmussen M.D."/>
            <person name="Reed L.K."/>
            <person name="Reenan R."/>
            <person name="Reily A."/>
            <person name="Remington K.A."/>
            <person name="Rieger T.T."/>
            <person name="Ritchie M.G."/>
            <person name="Robin C."/>
            <person name="Rogers Y.H."/>
            <person name="Rohde C."/>
            <person name="Rozas J."/>
            <person name="Rubenfield M.J."/>
            <person name="Ruiz A."/>
            <person name="Russo S."/>
            <person name="Salzberg S.L."/>
            <person name="Sanchez-Gracia A."/>
            <person name="Saranga D.J."/>
            <person name="Sato H."/>
            <person name="Schaeffer S.W."/>
            <person name="Schatz M.C."/>
            <person name="Schlenke T."/>
            <person name="Schwartz R."/>
            <person name="Segarra C."/>
            <person name="Singh R.S."/>
            <person name="Sirot L."/>
            <person name="Sirota M."/>
            <person name="Sisneros N.B."/>
            <person name="Smith C.D."/>
            <person name="Smith T.F."/>
            <person name="Spieth J."/>
            <person name="Stage D.E."/>
            <person name="Stark A."/>
            <person name="Stephan W."/>
            <person name="Strausberg R.L."/>
            <person name="Strempel S."/>
            <person name="Sturgill D."/>
            <person name="Sutton G."/>
            <person name="Sutton G.G."/>
            <person name="Tao W."/>
            <person name="Teichmann S."/>
            <person name="Tobari Y.N."/>
            <person name="Tomimura Y."/>
            <person name="Tsolas J.M."/>
            <person name="Valente V.L."/>
            <person name="Venter E."/>
            <person name="Venter J.C."/>
            <person name="Vicario S."/>
            <person name="Vieira F.G."/>
            <person name="Vilella A.J."/>
            <person name="Villasante A."/>
            <person name="Walenz B."/>
            <person name="Wang J."/>
            <person name="Wasserman M."/>
            <person name="Watts T."/>
            <person name="Wilson D."/>
            <person name="Wilson R.K."/>
            <person name="Wing R.A."/>
            <person name="Wolfner M.F."/>
            <person name="Wong A."/>
            <person name="Wong G.K."/>
            <person name="Wu C.I."/>
            <person name="Wu G."/>
            <person name="Yamamoto D."/>
            <person name="Yang H.P."/>
            <person name="Yang S.P."/>
            <person name="Yorke J.A."/>
            <person name="Yoshida K."/>
            <person name="Zdobnov E."/>
            <person name="Zhang P."/>
            <person name="Zhang Y."/>
            <person name="Zimin A.V."/>
            <person name="Baldwin J."/>
            <person name="Abdouelleil A."/>
            <person name="Abdulkadir J."/>
            <person name="Abebe A."/>
            <person name="Abera B."/>
            <person name="Abreu J."/>
            <person name="Acer S.C."/>
            <person name="Aftuck L."/>
            <person name="Alexander A."/>
            <person name="An P."/>
            <person name="Anderson E."/>
            <person name="Anderson S."/>
            <person name="Arachi H."/>
            <person name="Azer M."/>
            <person name="Bachantsang P."/>
            <person name="Barry A."/>
            <person name="Bayul T."/>
            <person name="Berlin A."/>
            <person name="Bessette D."/>
            <person name="Bloom T."/>
            <person name="Blye J."/>
            <person name="Boguslavskiy L."/>
            <person name="Bonnet C."/>
            <person name="Boukhgalter B."/>
            <person name="Bourzgui I."/>
            <person name="Brown A."/>
            <person name="Cahill P."/>
            <person name="Channer S."/>
            <person name="Cheshatsang Y."/>
            <person name="Chuda L."/>
            <person name="Citroen M."/>
            <person name="Collymore A."/>
            <person name="Cooke P."/>
            <person name="Costello M."/>
            <person name="D'Aco K."/>
            <person name="Daza R."/>
            <person name="De Haan G."/>
            <person name="DeGray S."/>
            <person name="DeMaso C."/>
            <person name="Dhargay N."/>
            <person name="Dooley K."/>
            <person name="Dooley E."/>
            <person name="Doricent M."/>
            <person name="Dorje P."/>
            <person name="Dorjee K."/>
            <person name="Dupes A."/>
            <person name="Elong R."/>
            <person name="Falk J."/>
            <person name="Farina A."/>
            <person name="Faro S."/>
            <person name="Ferguson D."/>
            <person name="Fisher S."/>
            <person name="Foley C.D."/>
            <person name="Franke A."/>
            <person name="Friedrich D."/>
            <person name="Gadbois L."/>
            <person name="Gearin G."/>
            <person name="Gearin C.R."/>
            <person name="Giannoukos G."/>
            <person name="Goode T."/>
            <person name="Graham J."/>
            <person name="Grandbois E."/>
            <person name="Grewal S."/>
            <person name="Gyaltsen K."/>
            <person name="Hafez N."/>
            <person name="Hagos B."/>
            <person name="Hall J."/>
            <person name="Henson C."/>
            <person name="Hollinger A."/>
            <person name="Honan T."/>
            <person name="Huard M.D."/>
            <person name="Hughes L."/>
            <person name="Hurhula B."/>
            <person name="Husby M.E."/>
            <person name="Kamat A."/>
            <person name="Kanga B."/>
            <person name="Kashin S."/>
            <person name="Khazanovich D."/>
            <person name="Kisner P."/>
            <person name="Lance K."/>
            <person name="Lara M."/>
            <person name="Lee W."/>
            <person name="Lennon N."/>
            <person name="Letendre F."/>
            <person name="LeVine R."/>
            <person name="Lipovsky A."/>
            <person name="Liu X."/>
            <person name="Liu J."/>
            <person name="Liu S."/>
            <person name="Lokyitsang T."/>
            <person name="Lokyitsang Y."/>
            <person name="Lubonja R."/>
            <person name="Lui A."/>
            <person name="MacDonald P."/>
            <person name="Magnisalis V."/>
            <person name="Maru K."/>
            <person name="Matthews C."/>
            <person name="McCusker W."/>
            <person name="McDonough S."/>
            <person name="Mehta T."/>
            <person name="Meldrim J."/>
            <person name="Meneus L."/>
            <person name="Mihai O."/>
            <person name="Mihalev A."/>
            <person name="Mihova T."/>
            <person name="Mittelman R."/>
            <person name="Mlenga V."/>
            <person name="Montmayeur A."/>
            <person name="Mulrain L."/>
            <person name="Navidi A."/>
            <person name="Naylor J."/>
            <person name="Negash T."/>
            <person name="Nguyen T."/>
            <person name="Nguyen N."/>
            <person name="Nicol R."/>
            <person name="Norbu C."/>
            <person name="Norbu N."/>
            <person name="Novod N."/>
            <person name="O'Neill B."/>
            <person name="Osman S."/>
            <person name="Markiewicz E."/>
            <person name="Oyono O.L."/>
            <person name="Patti C."/>
            <person name="Phunkhang P."/>
            <person name="Pierre F."/>
            <person name="Priest M."/>
            <person name="Raghuraman S."/>
            <person name="Rege F."/>
            <person name="Reyes R."/>
            <person name="Rise C."/>
            <person name="Rogov P."/>
            <person name="Ross K."/>
            <person name="Ryan E."/>
            <person name="Settipalli S."/>
            <person name="Shea T."/>
            <person name="Sherpa N."/>
            <person name="Shi L."/>
            <person name="Shih D."/>
            <person name="Sparrow T."/>
            <person name="Spaulding J."/>
            <person name="Stalker J."/>
            <person name="Stange-Thomann N."/>
            <person name="Stavropoulos S."/>
            <person name="Stone C."/>
            <person name="Strader C."/>
            <person name="Tesfaye S."/>
            <person name="Thomson T."/>
            <person name="Thoulutsang Y."/>
            <person name="Thoulutsang D."/>
            <person name="Topham K."/>
            <person name="Topping I."/>
            <person name="Tsamla T."/>
            <person name="Vassiliev H."/>
            <person name="Vo A."/>
            <person name="Wangchuk T."/>
            <person name="Wangdi T."/>
            <person name="Weiand M."/>
            <person name="Wilkinson J."/>
            <person name="Wilson A."/>
            <person name="Yadav S."/>
            <person name="Young G."/>
            <person name="Yu Q."/>
            <person name="Zembek L."/>
            <person name="Zhong D."/>
            <person name="Zimmer A."/>
            <person name="Zwirko Z."/>
            <person name="Jaffe D.B."/>
            <person name="Alvarez P."/>
            <person name="Brockman W."/>
            <person name="Butler J."/>
            <person name="Chin C."/>
            <person name="Gnerre S."/>
            <person name="Grabherr M."/>
            <person name="Kleber M."/>
            <person name="Mauceli E."/>
            <person name="MacCallum I."/>
        </authorList>
    </citation>
    <scope>NUCLEOTIDE SEQUENCE [LARGE SCALE GENOMIC DNA]</scope>
    <source>
        <strain evidence="3">Tucson 15010-1051.87</strain>
    </source>
</reference>
<dbReference type="InParanoid" id="B4MF32"/>
<dbReference type="eggNOG" id="KOG4242">
    <property type="taxonomic scope" value="Eukaryota"/>
</dbReference>
<dbReference type="Pfam" id="PF16000">
    <property type="entry name" value="CARMIL_C"/>
    <property type="match status" value="1"/>
</dbReference>
<dbReference type="Proteomes" id="UP000008792">
    <property type="component" value="Unassembled WGS sequence"/>
</dbReference>
<name>B4MF32_DROVI</name>
<feature type="domain" description="CARMIL C-terminal" evidence="1">
    <location>
        <begin position="5"/>
        <end position="46"/>
    </location>
</feature>
<evidence type="ECO:0000313" key="3">
    <source>
        <dbReference type="Proteomes" id="UP000008792"/>
    </source>
</evidence>
<sequence>MMSNSNAAMDDVNVDECCDSITQLTSASFHLQHLVKGRVKRAPTRPLINAPLAGYW</sequence>
<protein>
    <recommendedName>
        <fullName evidence="1">CARMIL C-terminal domain-containing protein</fullName>
    </recommendedName>
</protein>
<organism evidence="2 3">
    <name type="scientific">Drosophila virilis</name>
    <name type="common">Fruit fly</name>
    <dbReference type="NCBI Taxonomy" id="7244"/>
    <lineage>
        <taxon>Eukaryota</taxon>
        <taxon>Metazoa</taxon>
        <taxon>Ecdysozoa</taxon>
        <taxon>Arthropoda</taxon>
        <taxon>Hexapoda</taxon>
        <taxon>Insecta</taxon>
        <taxon>Pterygota</taxon>
        <taxon>Neoptera</taxon>
        <taxon>Endopterygota</taxon>
        <taxon>Diptera</taxon>
        <taxon>Brachycera</taxon>
        <taxon>Muscomorpha</taxon>
        <taxon>Ephydroidea</taxon>
        <taxon>Drosophilidae</taxon>
        <taxon>Drosophila</taxon>
    </lineage>
</organism>
<proteinExistence type="predicted"/>
<dbReference type="InterPro" id="IPR031943">
    <property type="entry name" value="CARMIL_C"/>
</dbReference>